<proteinExistence type="predicted"/>
<dbReference type="GO" id="GO:0003677">
    <property type="term" value="F:DNA binding"/>
    <property type="evidence" value="ECO:0007669"/>
    <property type="project" value="InterPro"/>
</dbReference>
<dbReference type="InterPro" id="IPR011335">
    <property type="entry name" value="Restrct_endonuc-II-like"/>
</dbReference>
<name>A0A6C0CRY1_9ZZZZ</name>
<evidence type="ECO:0000313" key="4">
    <source>
        <dbReference type="EMBL" id="QHT07298.1"/>
    </source>
</evidence>
<evidence type="ECO:0000256" key="2">
    <source>
        <dbReference type="ARBA" id="ARBA00022759"/>
    </source>
</evidence>
<evidence type="ECO:0008006" key="5">
    <source>
        <dbReference type="Google" id="ProtNLM"/>
    </source>
</evidence>
<reference evidence="4" key="1">
    <citation type="journal article" date="2020" name="Nature">
        <title>Giant virus diversity and host interactions through global metagenomics.</title>
        <authorList>
            <person name="Schulz F."/>
            <person name="Roux S."/>
            <person name="Paez-Espino D."/>
            <person name="Jungbluth S."/>
            <person name="Walsh D.A."/>
            <person name="Denef V.J."/>
            <person name="McMahon K.D."/>
            <person name="Konstantinidis K.T."/>
            <person name="Eloe-Fadrosh E.A."/>
            <person name="Kyrpides N.C."/>
            <person name="Woyke T."/>
        </authorList>
    </citation>
    <scope>NUCLEOTIDE SEQUENCE</scope>
    <source>
        <strain evidence="4">GVMAG-M-3300021963-12</strain>
    </source>
</reference>
<protein>
    <recommendedName>
        <fullName evidence="5">DNA mismatch repair MutH/Type II restriction enzyme Sau3AI domain-containing protein</fullName>
    </recommendedName>
</protein>
<keyword evidence="2" id="KW-0255">Endonuclease</keyword>
<dbReference type="SUPFAM" id="SSF52980">
    <property type="entry name" value="Restriction endonuclease-like"/>
    <property type="match status" value="1"/>
</dbReference>
<dbReference type="EMBL" id="MN739481">
    <property type="protein sequence ID" value="QHT07298.1"/>
    <property type="molecule type" value="Genomic_DNA"/>
</dbReference>
<evidence type="ECO:0000256" key="1">
    <source>
        <dbReference type="ARBA" id="ARBA00022722"/>
    </source>
</evidence>
<dbReference type="Gene3D" id="3.40.600.10">
    <property type="entry name" value="DNA mismatch repair MutH/Restriction endonuclease, type II"/>
    <property type="match status" value="1"/>
</dbReference>
<dbReference type="GO" id="GO:0016787">
    <property type="term" value="F:hydrolase activity"/>
    <property type="evidence" value="ECO:0007669"/>
    <property type="project" value="UniProtKB-KW"/>
</dbReference>
<dbReference type="InterPro" id="IPR037057">
    <property type="entry name" value="DNA_rep_MutH/T2_RE_sf"/>
</dbReference>
<evidence type="ECO:0000256" key="3">
    <source>
        <dbReference type="ARBA" id="ARBA00022801"/>
    </source>
</evidence>
<dbReference type="AlphaFoldDB" id="A0A6C0CRY1"/>
<keyword evidence="3" id="KW-0378">Hydrolase</keyword>
<dbReference type="GO" id="GO:0004519">
    <property type="term" value="F:endonuclease activity"/>
    <property type="evidence" value="ECO:0007669"/>
    <property type="project" value="UniProtKB-KW"/>
</dbReference>
<accession>A0A6C0CRY1</accession>
<organism evidence="4">
    <name type="scientific">viral metagenome</name>
    <dbReference type="NCBI Taxonomy" id="1070528"/>
    <lineage>
        <taxon>unclassified sequences</taxon>
        <taxon>metagenomes</taxon>
        <taxon>organismal metagenomes</taxon>
    </lineage>
</organism>
<keyword evidence="1" id="KW-0540">Nuclease</keyword>
<sequence>MQQYIRHLQTALPCSLEMLIAYASPEVKEYCKVNADKFRELKIGDKGGIGKKVEFYLFGRLPNNDNRPDTDWGDIKTTHIKKCRDGYCAKERLTLTNCGNTTKPETLQHLIDAKLTSNKLYPKIRTGILLVLYGDEIRYILRYDIEDIGMEIILEDYLKIQNCVKTNKVSQAGQKYLHIHPHGSKQSKTRALGFTSRFVTTLIGHYCNLTLRKVGRSLIF</sequence>